<name>A0A8J2SKL9_9STRA</name>
<dbReference type="Gene3D" id="3.40.50.720">
    <property type="entry name" value="NAD(P)-binding Rossmann-like Domain"/>
    <property type="match status" value="1"/>
</dbReference>
<dbReference type="NCBIfam" id="NF043036">
    <property type="entry name" value="ErythonDh"/>
    <property type="match status" value="1"/>
</dbReference>
<evidence type="ECO:0000256" key="1">
    <source>
        <dbReference type="ARBA" id="ARBA00022857"/>
    </source>
</evidence>
<organism evidence="4 5">
    <name type="scientific">Pelagomonas calceolata</name>
    <dbReference type="NCBI Taxonomy" id="35677"/>
    <lineage>
        <taxon>Eukaryota</taxon>
        <taxon>Sar</taxon>
        <taxon>Stramenopiles</taxon>
        <taxon>Ochrophyta</taxon>
        <taxon>Pelagophyceae</taxon>
        <taxon>Pelagomonadales</taxon>
        <taxon>Pelagomonadaceae</taxon>
        <taxon>Pelagomonas</taxon>
    </lineage>
</organism>
<evidence type="ECO:0000256" key="2">
    <source>
        <dbReference type="ARBA" id="ARBA00023277"/>
    </source>
</evidence>
<keyword evidence="2" id="KW-0119">Carbohydrate metabolism</keyword>
<dbReference type="PANTHER" id="PTHR43103:SF3">
    <property type="entry name" value="ADP-L-GLYCERO-D-MANNO-HEPTOSE-6-EPIMERASE"/>
    <property type="match status" value="1"/>
</dbReference>
<protein>
    <recommendedName>
        <fullName evidence="3">NAD-dependent epimerase/dehydratase domain-containing protein</fullName>
    </recommendedName>
</protein>
<dbReference type="InterPro" id="IPR050005">
    <property type="entry name" value="DenD"/>
</dbReference>
<keyword evidence="5" id="KW-1185">Reference proteome</keyword>
<dbReference type="AlphaFoldDB" id="A0A8J2SKL9"/>
<dbReference type="PANTHER" id="PTHR43103">
    <property type="entry name" value="NUCLEOSIDE-DIPHOSPHATE-SUGAR EPIMERASE"/>
    <property type="match status" value="1"/>
</dbReference>
<dbReference type="SUPFAM" id="SSF51735">
    <property type="entry name" value="NAD(P)-binding Rossmann-fold domains"/>
    <property type="match status" value="1"/>
</dbReference>
<dbReference type="InterPro" id="IPR036291">
    <property type="entry name" value="NAD(P)-bd_dom_sf"/>
</dbReference>
<evidence type="ECO:0000313" key="5">
    <source>
        <dbReference type="Proteomes" id="UP000789595"/>
    </source>
</evidence>
<dbReference type="EMBL" id="CAKKNE010000002">
    <property type="protein sequence ID" value="CAH0368747.1"/>
    <property type="molecule type" value="Genomic_DNA"/>
</dbReference>
<feature type="domain" description="NAD-dependent epimerase/dehydratase" evidence="3">
    <location>
        <begin position="3"/>
        <end position="195"/>
    </location>
</feature>
<dbReference type="Proteomes" id="UP000789595">
    <property type="component" value="Unassembled WGS sequence"/>
</dbReference>
<accession>A0A8J2SKL9</accession>
<gene>
    <name evidence="4" type="ORF">PECAL_2P18270</name>
</gene>
<comment type="caution">
    <text evidence="4">The sequence shown here is derived from an EMBL/GenBank/DDBJ whole genome shotgun (WGS) entry which is preliminary data.</text>
</comment>
<dbReference type="OrthoDB" id="16464at2759"/>
<dbReference type="Pfam" id="PF01370">
    <property type="entry name" value="Epimerase"/>
    <property type="match status" value="1"/>
</dbReference>
<evidence type="ECO:0000313" key="4">
    <source>
        <dbReference type="EMBL" id="CAH0368747.1"/>
    </source>
</evidence>
<reference evidence="4" key="1">
    <citation type="submission" date="2021-11" db="EMBL/GenBank/DDBJ databases">
        <authorList>
            <consortium name="Genoscope - CEA"/>
            <person name="William W."/>
        </authorList>
    </citation>
    <scope>NUCLEOTIDE SEQUENCE</scope>
</reference>
<proteinExistence type="predicted"/>
<evidence type="ECO:0000259" key="3">
    <source>
        <dbReference type="Pfam" id="PF01370"/>
    </source>
</evidence>
<dbReference type="GO" id="GO:0016491">
    <property type="term" value="F:oxidoreductase activity"/>
    <property type="evidence" value="ECO:0007669"/>
    <property type="project" value="InterPro"/>
</dbReference>
<sequence length="305" mass="31654">MSVVVTGAAGFLGNRLAQNLAKRGAQVVLCDQIEPPVVPAGGRALVGPLEETLGAAIASDTRAVVHLAAVVSSGAERDFDLGYRVNVDGLRGTLEACRARCAQPPKFVFASSLAVFGATDAADDATPTTPLNSYGAQKAIGELLVNDYSRKGFVDGRSVRLPTISIRPGAPNAAASGFASSILREPLAGQRAVCPMDLDTDLWLASPRSALRSLEHALDVDGAAFGDYRCVNAPGVTVSVEEMLAALARHGGDRGLVDFVPDPAVAAIVGTWPARFDTSKAAAMGFPDACSIDAMVRSHIEDELN</sequence>
<keyword evidence="1" id="KW-0521">NADP</keyword>
<dbReference type="Gene3D" id="3.90.25.10">
    <property type="entry name" value="UDP-galactose 4-epimerase, domain 1"/>
    <property type="match status" value="1"/>
</dbReference>
<dbReference type="InterPro" id="IPR001509">
    <property type="entry name" value="Epimerase_deHydtase"/>
</dbReference>